<name>A0A1S0TVJ4_LOALO</name>
<protein>
    <submittedName>
        <fullName evidence="1">Uncharacterized protein</fullName>
    </submittedName>
</protein>
<dbReference type="RefSeq" id="XP_003143261.2">
    <property type="nucleotide sequence ID" value="XM_003143213.2"/>
</dbReference>
<dbReference type="GeneID" id="9945103"/>
<dbReference type="KEGG" id="loa:LOAG_07680"/>
<reference evidence="1" key="1">
    <citation type="submission" date="2012-04" db="EMBL/GenBank/DDBJ databases">
        <title>The Genome Sequence of Loa loa.</title>
        <authorList>
            <consortium name="The Broad Institute Genome Sequencing Platform"/>
            <consortium name="Broad Institute Genome Sequencing Center for Infectious Disease"/>
            <person name="Nutman T.B."/>
            <person name="Fink D.L."/>
            <person name="Russ C."/>
            <person name="Young S."/>
            <person name="Zeng Q."/>
            <person name="Gargeya S."/>
            <person name="Alvarado L."/>
            <person name="Berlin A."/>
            <person name="Chapman S.B."/>
            <person name="Chen Z."/>
            <person name="Freedman E."/>
            <person name="Gellesch M."/>
            <person name="Goldberg J."/>
            <person name="Griggs A."/>
            <person name="Gujja S."/>
            <person name="Heilman E.R."/>
            <person name="Heiman D."/>
            <person name="Howarth C."/>
            <person name="Mehta T."/>
            <person name="Neiman D."/>
            <person name="Pearson M."/>
            <person name="Roberts A."/>
            <person name="Saif S."/>
            <person name="Shea T."/>
            <person name="Shenoy N."/>
            <person name="Sisk P."/>
            <person name="Stolte C."/>
            <person name="Sykes S."/>
            <person name="White J."/>
            <person name="Yandava C."/>
            <person name="Haas B."/>
            <person name="Henn M.R."/>
            <person name="Nusbaum C."/>
            <person name="Birren B."/>
        </authorList>
    </citation>
    <scope>NUCLEOTIDE SEQUENCE [LARGE SCALE GENOMIC DNA]</scope>
</reference>
<organism evidence="1">
    <name type="scientific">Loa loa</name>
    <name type="common">Eye worm</name>
    <name type="synonym">Filaria loa</name>
    <dbReference type="NCBI Taxonomy" id="7209"/>
    <lineage>
        <taxon>Eukaryota</taxon>
        <taxon>Metazoa</taxon>
        <taxon>Ecdysozoa</taxon>
        <taxon>Nematoda</taxon>
        <taxon>Chromadorea</taxon>
        <taxon>Rhabditida</taxon>
        <taxon>Spirurina</taxon>
        <taxon>Spiruromorpha</taxon>
        <taxon>Filarioidea</taxon>
        <taxon>Onchocercidae</taxon>
        <taxon>Loa</taxon>
    </lineage>
</organism>
<dbReference type="CTD" id="9945103"/>
<proteinExistence type="predicted"/>
<evidence type="ECO:0000313" key="1">
    <source>
        <dbReference type="EMBL" id="EFO20811.2"/>
    </source>
</evidence>
<accession>A0A1S0TVJ4</accession>
<dbReference type="InParanoid" id="A0A1S0TVJ4"/>
<sequence>MVGNGEVGNAQTEVPYGKLLNRPINLLYPFEVDEENPLDINDEENTGIQTIKLSGDQKTEKFHSATN</sequence>
<gene>
    <name evidence="1" type="ORF">LOAG_07680</name>
</gene>
<dbReference type="AlphaFoldDB" id="A0A1S0TVJ4"/>
<dbReference type="EMBL" id="JH712187">
    <property type="protein sequence ID" value="EFO20811.2"/>
    <property type="molecule type" value="Genomic_DNA"/>
</dbReference>